<dbReference type="FunFam" id="2.10.25.10:FF:000019">
    <property type="entry name" value="latent-transforming growth factor beta-binding protein 1 isoform X2"/>
    <property type="match status" value="3"/>
</dbReference>
<feature type="domain" description="TB" evidence="15">
    <location>
        <begin position="214"/>
        <end position="257"/>
    </location>
</feature>
<dbReference type="AlphaFoldDB" id="A0A498LCT7"/>
<dbReference type="FunFam" id="3.90.290.10:FF:000002">
    <property type="entry name" value="Latent-transforming growth factor beta-binding protein 3 isoform 1"/>
    <property type="match status" value="1"/>
</dbReference>
<feature type="disulfide bond" evidence="11">
    <location>
        <begin position="83"/>
        <end position="93"/>
    </location>
</feature>
<evidence type="ECO:0000313" key="18">
    <source>
        <dbReference type="Proteomes" id="UP000290572"/>
    </source>
</evidence>
<dbReference type="InterPro" id="IPR013032">
    <property type="entry name" value="EGF-like_CS"/>
</dbReference>
<dbReference type="InterPro" id="IPR049883">
    <property type="entry name" value="NOTCH1_EGF-like"/>
</dbReference>
<feature type="domain" description="TB" evidence="15">
    <location>
        <begin position="718"/>
        <end position="772"/>
    </location>
</feature>
<feature type="signal peptide" evidence="13">
    <location>
        <begin position="1"/>
        <end position="22"/>
    </location>
</feature>
<feature type="compositionally biased region" description="Polar residues" evidence="12">
    <location>
        <begin position="193"/>
        <end position="202"/>
    </location>
</feature>
<keyword evidence="8" id="KW-0325">Glycoprotein</keyword>
<evidence type="ECO:0000256" key="13">
    <source>
        <dbReference type="SAM" id="SignalP"/>
    </source>
</evidence>
<feature type="disulfide bond" evidence="11">
    <location>
        <begin position="101"/>
        <end position="110"/>
    </location>
</feature>
<dbReference type="FunFam" id="2.10.25.10:FF:000038">
    <property type="entry name" value="Fibrillin 2"/>
    <property type="match status" value="1"/>
</dbReference>
<dbReference type="FunFam" id="2.10.25.10:FF:000077">
    <property type="entry name" value="Latent-transforming growth factor beta-binding protein 3 isoform 1"/>
    <property type="match status" value="1"/>
</dbReference>
<evidence type="ECO:0000256" key="12">
    <source>
        <dbReference type="SAM" id="MobiDB-lite"/>
    </source>
</evidence>
<dbReference type="PROSITE" id="PS50026">
    <property type="entry name" value="EGF_3"/>
    <property type="match status" value="11"/>
</dbReference>
<feature type="disulfide bond" evidence="11">
    <location>
        <begin position="463"/>
        <end position="473"/>
    </location>
</feature>
<evidence type="ECO:0000256" key="5">
    <source>
        <dbReference type="ARBA" id="ARBA00022729"/>
    </source>
</evidence>
<dbReference type="FunFam" id="2.10.25.10:FF:000115">
    <property type="entry name" value="latent-transforming growth factor beta-binding protein 4 isoform X2"/>
    <property type="match status" value="2"/>
</dbReference>
<dbReference type="SMART" id="SM00181">
    <property type="entry name" value="EGF"/>
    <property type="match status" value="13"/>
</dbReference>
<dbReference type="InterPro" id="IPR001881">
    <property type="entry name" value="EGF-like_Ca-bd_dom"/>
</dbReference>
<dbReference type="STRING" id="84645.A0A498LCT7"/>
<evidence type="ECO:0000256" key="1">
    <source>
        <dbReference type="ARBA" id="ARBA00004498"/>
    </source>
</evidence>
<dbReference type="GO" id="GO:0019838">
    <property type="term" value="F:growth factor binding"/>
    <property type="evidence" value="ECO:0007669"/>
    <property type="project" value="UniProtKB-KW"/>
</dbReference>
<keyword evidence="4 11" id="KW-0245">EGF-like domain</keyword>
<protein>
    <submittedName>
        <fullName evidence="16">Latent-transforming growth factor beta-binding 3 isoform X3</fullName>
    </submittedName>
</protein>
<feature type="domain" description="EGF-like" evidence="14">
    <location>
        <begin position="290"/>
        <end position="329"/>
    </location>
</feature>
<evidence type="ECO:0000259" key="14">
    <source>
        <dbReference type="PROSITE" id="PS50026"/>
    </source>
</evidence>
<dbReference type="GO" id="GO:0048731">
    <property type="term" value="P:system development"/>
    <property type="evidence" value="ECO:0007669"/>
    <property type="project" value="UniProtKB-ARBA"/>
</dbReference>
<dbReference type="PANTHER" id="PTHR24034">
    <property type="entry name" value="EGF-LIKE DOMAIN-CONTAINING PROTEIN"/>
    <property type="match status" value="1"/>
</dbReference>
<evidence type="ECO:0000259" key="15">
    <source>
        <dbReference type="PROSITE" id="PS51364"/>
    </source>
</evidence>
<dbReference type="EMBL" id="QBIY01012561">
    <property type="protein sequence ID" value="RXN23458.1"/>
    <property type="molecule type" value="Genomic_DNA"/>
</dbReference>
<feature type="domain" description="EGF-like" evidence="14">
    <location>
        <begin position="666"/>
        <end position="708"/>
    </location>
</feature>
<evidence type="ECO:0000256" key="4">
    <source>
        <dbReference type="ARBA" id="ARBA00022536"/>
    </source>
</evidence>
<dbReference type="InterPro" id="IPR050751">
    <property type="entry name" value="ECM_structural_protein"/>
</dbReference>
<dbReference type="Gene3D" id="3.90.290.10">
    <property type="entry name" value="TGF-beta binding (TB) domain"/>
    <property type="match status" value="3"/>
</dbReference>
<dbReference type="InterPro" id="IPR000742">
    <property type="entry name" value="EGF"/>
</dbReference>
<dbReference type="PROSITE" id="PS00010">
    <property type="entry name" value="ASX_HYDROXYL"/>
    <property type="match status" value="11"/>
</dbReference>
<evidence type="ECO:0000256" key="6">
    <source>
        <dbReference type="ARBA" id="ARBA00022737"/>
    </source>
</evidence>
<dbReference type="FunFam" id="2.10.25.10:FF:000068">
    <property type="entry name" value="Latent transforming growth factor beta binding protein 3"/>
    <property type="match status" value="3"/>
</dbReference>
<dbReference type="InterPro" id="IPR018097">
    <property type="entry name" value="EGF_Ca-bd_CS"/>
</dbReference>
<dbReference type="CDD" id="cd00054">
    <property type="entry name" value="EGF_CA"/>
    <property type="match status" value="9"/>
</dbReference>
<dbReference type="InterPro" id="IPR017878">
    <property type="entry name" value="TB_dom"/>
</dbReference>
<dbReference type="SUPFAM" id="SSF57184">
    <property type="entry name" value="Growth factor receptor domain"/>
    <property type="match status" value="3"/>
</dbReference>
<feature type="domain" description="EGF-like" evidence="14">
    <location>
        <begin position="626"/>
        <end position="665"/>
    </location>
</feature>
<keyword evidence="7 11" id="KW-1015">Disulfide bond</keyword>
<dbReference type="InterPro" id="IPR009030">
    <property type="entry name" value="Growth_fac_rcpt_cys_sf"/>
</dbReference>
<feature type="domain" description="EGF-like" evidence="14">
    <location>
        <begin position="417"/>
        <end position="458"/>
    </location>
</feature>
<dbReference type="Pfam" id="PF12661">
    <property type="entry name" value="hEGF"/>
    <property type="match status" value="1"/>
</dbReference>
<evidence type="ECO:0000256" key="7">
    <source>
        <dbReference type="ARBA" id="ARBA00023157"/>
    </source>
</evidence>
<dbReference type="SUPFAM" id="SSF57196">
    <property type="entry name" value="EGF/Laminin"/>
    <property type="match status" value="3"/>
</dbReference>
<dbReference type="SMART" id="SM00179">
    <property type="entry name" value="EGF_CA"/>
    <property type="match status" value="12"/>
</dbReference>
<feature type="domain" description="EGF-like" evidence="14">
    <location>
        <begin position="837"/>
        <end position="873"/>
    </location>
</feature>
<dbReference type="SUPFAM" id="SSF57581">
    <property type="entry name" value="TB module/8-cys domain"/>
    <property type="match status" value="3"/>
</dbReference>
<keyword evidence="18" id="KW-1185">Reference proteome</keyword>
<feature type="domain" description="TB" evidence="15">
    <location>
        <begin position="937"/>
        <end position="990"/>
    </location>
</feature>
<comment type="caution">
    <text evidence="11">Lacks conserved residue(s) required for the propagation of feature annotation.</text>
</comment>
<dbReference type="PROSITE" id="PS00022">
    <property type="entry name" value="EGF_1"/>
    <property type="match status" value="1"/>
</dbReference>
<keyword evidence="9" id="KW-0340">Growth factor binding</keyword>
<feature type="chain" id="PRO_5036117598" evidence="13">
    <location>
        <begin position="23"/>
        <end position="1150"/>
    </location>
</feature>
<dbReference type="GO" id="GO:0005509">
    <property type="term" value="F:calcium ion binding"/>
    <property type="evidence" value="ECO:0007669"/>
    <property type="project" value="InterPro"/>
</dbReference>
<accession>A0A498LCT7</accession>
<evidence type="ECO:0000256" key="2">
    <source>
        <dbReference type="ARBA" id="ARBA00022525"/>
    </source>
</evidence>
<reference evidence="16 18" key="1">
    <citation type="submission" date="2018-03" db="EMBL/GenBank/DDBJ databases">
        <title>Draft genome sequence of Rohu Carp (Labeo rohita).</title>
        <authorList>
            <person name="Das P."/>
            <person name="Kushwaha B."/>
            <person name="Joshi C.G."/>
            <person name="Kumar D."/>
            <person name="Nagpure N.S."/>
            <person name="Sahoo L."/>
            <person name="Das S.P."/>
            <person name="Bit A."/>
            <person name="Patnaik S."/>
            <person name="Meher P.K."/>
            <person name="Jayasankar P."/>
            <person name="Koringa P.G."/>
            <person name="Patel N.V."/>
            <person name="Hinsu A.T."/>
            <person name="Kumar R."/>
            <person name="Pandey M."/>
            <person name="Agarwal S."/>
            <person name="Srivastava S."/>
            <person name="Singh M."/>
            <person name="Iquebal M.A."/>
            <person name="Jaiswal S."/>
            <person name="Angadi U.B."/>
            <person name="Kumar N."/>
            <person name="Raza M."/>
            <person name="Shah T.M."/>
            <person name="Rai A."/>
            <person name="Jena J.K."/>
        </authorList>
    </citation>
    <scope>NUCLEOTIDE SEQUENCE [LARGE SCALE GENOMIC DNA]</scope>
    <source>
        <strain evidence="16">DASCIFA01</strain>
        <tissue evidence="16">Testis</tissue>
    </source>
</reference>
<evidence type="ECO:0000256" key="9">
    <source>
        <dbReference type="ARBA" id="ARBA00023183"/>
    </source>
</evidence>
<evidence type="ECO:0000256" key="8">
    <source>
        <dbReference type="ARBA" id="ARBA00023180"/>
    </source>
</evidence>
<dbReference type="EMBL" id="QBIY01013414">
    <property type="protein sequence ID" value="RXN05203.1"/>
    <property type="molecule type" value="Genomic_DNA"/>
</dbReference>
<comment type="caution">
    <text evidence="16">The sequence shown here is derived from an EMBL/GenBank/DDBJ whole genome shotgun (WGS) entry which is preliminary data.</text>
</comment>
<evidence type="ECO:0000256" key="11">
    <source>
        <dbReference type="PROSITE-ProRule" id="PRU00076"/>
    </source>
</evidence>
<dbReference type="FunFam" id="2.10.25.10:FF:000005">
    <property type="entry name" value="Fibrillin 2"/>
    <property type="match status" value="1"/>
</dbReference>
<feature type="domain" description="EGF-like" evidence="14">
    <location>
        <begin position="501"/>
        <end position="543"/>
    </location>
</feature>
<dbReference type="PROSITE" id="PS01186">
    <property type="entry name" value="EGF_2"/>
    <property type="match status" value="7"/>
</dbReference>
<keyword evidence="2" id="KW-0964">Secreted</keyword>
<dbReference type="InterPro" id="IPR000152">
    <property type="entry name" value="EGF-type_Asp/Asn_hydroxyl_site"/>
</dbReference>
<evidence type="ECO:0000256" key="10">
    <source>
        <dbReference type="ARBA" id="ARBA00038081"/>
    </source>
</evidence>
<proteinExistence type="inferred from homology"/>
<gene>
    <name evidence="17" type="ORF">ROHU_022864</name>
    <name evidence="16" type="ORF">ROHU_033550</name>
</gene>
<keyword evidence="3" id="KW-0272">Extracellular matrix</keyword>
<evidence type="ECO:0000313" key="17">
    <source>
        <dbReference type="EMBL" id="RXN23458.1"/>
    </source>
</evidence>
<sequence length="1150" mass="126650">MPSLILSHLLLIWLALPRLALCGERASTRERFKVVIAPLICKRTCLKGQCQDTCEQGNNTTLIGENGQSADTLTGPGFRVVVCPLTCMNGGVCSTRTNCLCPPGFTGRLCQFPLRTQASRGNKQPVYSVQVMPSESQGLSESGGTGGRQQMTQTRSVITLQGTGHHSSEVQVNVRVVHTPDTSVVIQPVDQSENKPYSTKTVTRLPPQTHKPKGRCFQETTPKQACSSNPLPGLTNQEDCCGSVGNSWGQNKCYKCPLLPYAGKHQTIVEDFGSTCPQGYKRLNSTHCQDINECMMQGLCQNGECLNTQGSFRCTCKPGYVLTERTRCVAGKGMSFLTYHGTLSIQPFLTSIEHINPDTEVKPPEVPIQTTTPMQLSPISTHGPRHPVIVARPTTPPIVHVPPESDSHEVAQTQVSPMDDCKLNRNICGHGECVNTQNGFMCHCFPGYRPHAQRKSCVDENECDSEPCGRGTCINTVGSYRCNCHPGFKLQLHHGKRRCIDINECSKPDICGVGGHCTNLHGSYKCECLPGLRSKSRRQPLCEDVNECQKRGVCLNGRCENLAGSYRCLCNEGFLPEADSKGCRDINECQDNRLCANGHCINTEGSFRCQCYPGYQPTQEGSHCEDINECERASNCQRGRCINTMGSYRCECQKGYMLVSGRRCQDIDECALERSLCQPHGVCENRQGGYVCVCNDGFRLSEDKHSCEEIEVVRDDKKECYLNLDDTVFCDSVLATNVTKQECCCSIGVGWGDHCEIYPCPVYHSAEYLSLCPDGRGFYHEEQKIDYGLPVHRDIDECVLFSNEICKEGRCMNTQPGFECYCQQGFYYDSNLLECIDVDECHDESLCTNGHCVNTRGSFYCTCNPPWVPDAFNKKCVFPTVTGVDECQDPANCKNGRCVNTQDSYYCICTPPWILATDRNSCVTPEEQADRTAAHKDICFQEVDEDLMCTMPQNEITVTYSECCCHYGRGWGPECRTCPNRNSVLFNRLCEMHLETESDGEGEFLAAFSNYNPEGDSSEEDSDECSCANGRCVRSYLGTMCECNTGFVLDHSRTRCIGKVCVLTFSIVSDETIVSPAVDLAAPAALAAAVSAVVCREGSAVATDDALDTTDDPDIIFVAVPGMSVIICAFGVFNTPSVTSNAPTNVVIFV</sequence>
<comment type="subcellular location">
    <subcellularLocation>
        <location evidence="1">Secreted</location>
        <location evidence="1">Extracellular space</location>
        <location evidence="1">Extracellular matrix</location>
    </subcellularLocation>
</comment>
<feature type="domain" description="EGF-like" evidence="14">
    <location>
        <begin position="459"/>
        <end position="494"/>
    </location>
</feature>
<dbReference type="Pfam" id="PF07645">
    <property type="entry name" value="EGF_CA"/>
    <property type="match status" value="11"/>
</dbReference>
<dbReference type="GO" id="GO:0030855">
    <property type="term" value="P:epithelial cell differentiation"/>
    <property type="evidence" value="ECO:0007669"/>
    <property type="project" value="UniProtKB-ARBA"/>
</dbReference>
<evidence type="ECO:0000256" key="3">
    <source>
        <dbReference type="ARBA" id="ARBA00022530"/>
    </source>
</evidence>
<dbReference type="PANTHER" id="PTHR24034:SF46">
    <property type="entry name" value="LATENT-TRANSFORMING GROWTH FACTOR BETA-BINDING PROTEIN 3"/>
    <property type="match status" value="1"/>
</dbReference>
<dbReference type="Gene3D" id="2.10.25.10">
    <property type="entry name" value="Laminin"/>
    <property type="match status" value="12"/>
</dbReference>
<feature type="domain" description="EGF-like" evidence="14">
    <location>
        <begin position="883"/>
        <end position="923"/>
    </location>
</feature>
<evidence type="ECO:0000313" key="16">
    <source>
        <dbReference type="EMBL" id="RXN05203.1"/>
    </source>
</evidence>
<keyword evidence="5 13" id="KW-0732">Signal</keyword>
<dbReference type="InterPro" id="IPR036773">
    <property type="entry name" value="TB_dom_sf"/>
</dbReference>
<dbReference type="PROSITE" id="PS01187">
    <property type="entry name" value="EGF_CA"/>
    <property type="match status" value="4"/>
</dbReference>
<feature type="region of interest" description="Disordered" evidence="12">
    <location>
        <begin position="193"/>
        <end position="216"/>
    </location>
</feature>
<feature type="domain" description="EGF-like" evidence="14">
    <location>
        <begin position="585"/>
        <end position="625"/>
    </location>
</feature>
<organism evidence="16 18">
    <name type="scientific">Labeo rohita</name>
    <name type="common">Indian major carp</name>
    <name type="synonym">Cyprinus rohita</name>
    <dbReference type="NCBI Taxonomy" id="84645"/>
    <lineage>
        <taxon>Eukaryota</taxon>
        <taxon>Metazoa</taxon>
        <taxon>Chordata</taxon>
        <taxon>Craniata</taxon>
        <taxon>Vertebrata</taxon>
        <taxon>Euteleostomi</taxon>
        <taxon>Actinopterygii</taxon>
        <taxon>Neopterygii</taxon>
        <taxon>Teleostei</taxon>
        <taxon>Ostariophysi</taxon>
        <taxon>Cypriniformes</taxon>
        <taxon>Cyprinidae</taxon>
        <taxon>Labeoninae</taxon>
        <taxon>Labeonini</taxon>
        <taxon>Labeo</taxon>
    </lineage>
</organism>
<dbReference type="PROSITE" id="PS51364">
    <property type="entry name" value="TB"/>
    <property type="match status" value="3"/>
</dbReference>
<feature type="domain" description="EGF-like" evidence="14">
    <location>
        <begin position="79"/>
        <end position="111"/>
    </location>
</feature>
<keyword evidence="6" id="KW-0677">Repeat</keyword>
<dbReference type="Proteomes" id="UP000290572">
    <property type="component" value="Unassembled WGS sequence"/>
</dbReference>
<name>A0A498LCT7_LABRO</name>
<dbReference type="Pfam" id="PF00683">
    <property type="entry name" value="TB"/>
    <property type="match status" value="3"/>
</dbReference>
<comment type="similarity">
    <text evidence="10">Belongs to the LTBP family.</text>
</comment>
<feature type="domain" description="EGF-like" evidence="14">
    <location>
        <begin position="544"/>
        <end position="577"/>
    </location>
</feature>